<evidence type="ECO:0000313" key="14">
    <source>
        <dbReference type="Proteomes" id="UP000294743"/>
    </source>
</evidence>
<comment type="catalytic activity">
    <reaction evidence="11">
        <text>(6S)-5-methyl-5,6,7,8-tetrahydrofolate + NAD(+) = (6R)-5,10-methylene-5,6,7,8-tetrahydrofolate + NADH + H(+)</text>
        <dbReference type="Rhea" id="RHEA:19821"/>
        <dbReference type="ChEBI" id="CHEBI:15378"/>
        <dbReference type="ChEBI" id="CHEBI:15636"/>
        <dbReference type="ChEBI" id="CHEBI:18608"/>
        <dbReference type="ChEBI" id="CHEBI:57540"/>
        <dbReference type="ChEBI" id="CHEBI:57945"/>
        <dbReference type="EC" id="1.5.1.54"/>
    </reaction>
    <physiologicalReaction direction="right-to-left" evidence="11">
        <dbReference type="Rhea" id="RHEA:19823"/>
    </physiologicalReaction>
</comment>
<evidence type="ECO:0000256" key="6">
    <source>
        <dbReference type="ARBA" id="ARBA00022827"/>
    </source>
</evidence>
<name>A0A4R8A6M9_9FIRM</name>
<evidence type="ECO:0000256" key="9">
    <source>
        <dbReference type="ARBA" id="ARBA00023167"/>
    </source>
</evidence>
<keyword evidence="14" id="KW-1185">Reference proteome</keyword>
<keyword evidence="7 12" id="KW-0560">Oxidoreductase</keyword>
<dbReference type="InterPro" id="IPR004620">
    <property type="entry name" value="MTHF_reductase_bac"/>
</dbReference>
<dbReference type="InterPro" id="IPR003171">
    <property type="entry name" value="Mehydrof_redctse-like"/>
</dbReference>
<evidence type="ECO:0000256" key="12">
    <source>
        <dbReference type="RuleBase" id="RU003862"/>
    </source>
</evidence>
<comment type="cofactor">
    <cofactor evidence="1 12">
        <name>FAD</name>
        <dbReference type="ChEBI" id="CHEBI:57692"/>
    </cofactor>
</comment>
<comment type="caution">
    <text evidence="13">The sequence shown here is derived from an EMBL/GenBank/DDBJ whole genome shotgun (WGS) entry which is preliminary data.</text>
</comment>
<dbReference type="GO" id="GO:0005829">
    <property type="term" value="C:cytosol"/>
    <property type="evidence" value="ECO:0007669"/>
    <property type="project" value="InterPro"/>
</dbReference>
<keyword evidence="6 12" id="KW-0274">FAD</keyword>
<dbReference type="OrthoDB" id="9812555at2"/>
<keyword evidence="4" id="KW-0028">Amino-acid biosynthesis</keyword>
<proteinExistence type="inferred from homology"/>
<dbReference type="EMBL" id="SODD01000001">
    <property type="protein sequence ID" value="TDW26316.1"/>
    <property type="molecule type" value="Genomic_DNA"/>
</dbReference>
<evidence type="ECO:0000256" key="10">
    <source>
        <dbReference type="ARBA" id="ARBA00034478"/>
    </source>
</evidence>
<dbReference type="PANTHER" id="PTHR45754">
    <property type="entry name" value="METHYLENETETRAHYDROFOLATE REDUCTASE"/>
    <property type="match status" value="1"/>
</dbReference>
<evidence type="ECO:0000256" key="1">
    <source>
        <dbReference type="ARBA" id="ARBA00001974"/>
    </source>
</evidence>
<protein>
    <recommendedName>
        <fullName evidence="12">Methylenetetrahydrofolate reductase</fullName>
        <ecNumber evidence="12">1.5.1.54</ecNumber>
    </recommendedName>
</protein>
<evidence type="ECO:0000256" key="5">
    <source>
        <dbReference type="ARBA" id="ARBA00022630"/>
    </source>
</evidence>
<dbReference type="GO" id="GO:0009086">
    <property type="term" value="P:methionine biosynthetic process"/>
    <property type="evidence" value="ECO:0007669"/>
    <property type="project" value="UniProtKB-KW"/>
</dbReference>
<dbReference type="SUPFAM" id="SSF51730">
    <property type="entry name" value="FAD-linked oxidoreductase"/>
    <property type="match status" value="1"/>
</dbReference>
<keyword evidence="8" id="KW-0520">NAD</keyword>
<reference evidence="13 14" key="1">
    <citation type="submission" date="2019-03" db="EMBL/GenBank/DDBJ databases">
        <title>Genomic Encyclopedia of Type Strains, Phase IV (KMG-IV): sequencing the most valuable type-strain genomes for metagenomic binning, comparative biology and taxonomic classification.</title>
        <authorList>
            <person name="Goeker M."/>
        </authorList>
    </citation>
    <scope>NUCLEOTIDE SEQUENCE [LARGE SCALE GENOMIC DNA]</scope>
    <source>
        <strain evidence="13 14">DSM 28867</strain>
    </source>
</reference>
<comment type="pathway">
    <text evidence="2 12">One-carbon metabolism; tetrahydrofolate interconversion.</text>
</comment>
<dbReference type="PANTHER" id="PTHR45754:SF3">
    <property type="entry name" value="METHYLENETETRAHYDROFOLATE REDUCTASE (NADPH)"/>
    <property type="match status" value="1"/>
</dbReference>
<dbReference type="GO" id="GO:0035999">
    <property type="term" value="P:tetrahydrofolate interconversion"/>
    <property type="evidence" value="ECO:0007669"/>
    <property type="project" value="UniProtKB-UniPathway"/>
</dbReference>
<evidence type="ECO:0000256" key="4">
    <source>
        <dbReference type="ARBA" id="ARBA00022605"/>
    </source>
</evidence>
<dbReference type="NCBIfam" id="TIGR00676">
    <property type="entry name" value="fadh2"/>
    <property type="match status" value="1"/>
</dbReference>
<dbReference type="GO" id="GO:0106312">
    <property type="term" value="F:methylenetetrahydrofolate reductase (NADH) activity"/>
    <property type="evidence" value="ECO:0007669"/>
    <property type="project" value="UniProtKB-EC"/>
</dbReference>
<comment type="similarity">
    <text evidence="3 12">Belongs to the methylenetetrahydrofolate reductase family.</text>
</comment>
<dbReference type="Pfam" id="PF02219">
    <property type="entry name" value="MTHFR"/>
    <property type="match status" value="1"/>
</dbReference>
<evidence type="ECO:0000256" key="11">
    <source>
        <dbReference type="ARBA" id="ARBA00048628"/>
    </source>
</evidence>
<sequence length="296" mass="33411">MHIDQILKKKKTLSFEIFPPKNKSGDISSIYQTVEALKDLDPDFISVTYGSGGSTIGKTLEIADVIKNTYGIEPMAHLTSIVSTKEDVNDFCMKLKESNVDNILALRGDMPLDDRVVCPKQFSYATDLIKHIQETFPNDFCLAGACYPEVHQEADCFENDLKALKAKVDAGAKFVITQIFYDNNYYYRLVREARKIGIDVPILAGIMPALNAKQLLRTTRMCGCTVPFELSTRIEKYYYNDDAMQEVGISFAVNQIIDLIANGVDGLHIYTMNRPEIAKSIFAQIPNILKDFYHYD</sequence>
<dbReference type="Gene3D" id="3.20.20.220">
    <property type="match status" value="1"/>
</dbReference>
<dbReference type="UniPathway" id="UPA00193"/>
<dbReference type="AlphaFoldDB" id="A0A4R8A6M9"/>
<evidence type="ECO:0000256" key="8">
    <source>
        <dbReference type="ARBA" id="ARBA00023027"/>
    </source>
</evidence>
<dbReference type="InterPro" id="IPR029041">
    <property type="entry name" value="FAD-linked_oxidoreductase-like"/>
</dbReference>
<dbReference type="GO" id="GO:0071949">
    <property type="term" value="F:FAD binding"/>
    <property type="evidence" value="ECO:0007669"/>
    <property type="project" value="TreeGrafter"/>
</dbReference>
<gene>
    <name evidence="13" type="ORF">EDD63_10131</name>
</gene>
<dbReference type="EC" id="1.5.1.54" evidence="12"/>
<dbReference type="RefSeq" id="WP_134167237.1">
    <property type="nucleotide sequence ID" value="NZ_SODD01000001.1"/>
</dbReference>
<accession>A0A4R8A6M9</accession>
<keyword evidence="5 12" id="KW-0285">Flavoprotein</keyword>
<evidence type="ECO:0000256" key="7">
    <source>
        <dbReference type="ARBA" id="ARBA00023002"/>
    </source>
</evidence>
<organism evidence="13 14">
    <name type="scientific">Breznakia blatticola</name>
    <dbReference type="NCBI Taxonomy" id="1754012"/>
    <lineage>
        <taxon>Bacteria</taxon>
        <taxon>Bacillati</taxon>
        <taxon>Bacillota</taxon>
        <taxon>Erysipelotrichia</taxon>
        <taxon>Erysipelotrichales</taxon>
        <taxon>Erysipelotrichaceae</taxon>
        <taxon>Breznakia</taxon>
    </lineage>
</organism>
<comment type="pathway">
    <text evidence="10">Amino-acid biosynthesis; L-methionine biosynthesis via de novo pathway.</text>
</comment>
<evidence type="ECO:0000256" key="2">
    <source>
        <dbReference type="ARBA" id="ARBA00004777"/>
    </source>
</evidence>
<dbReference type="Proteomes" id="UP000294743">
    <property type="component" value="Unassembled WGS sequence"/>
</dbReference>
<dbReference type="CDD" id="cd00537">
    <property type="entry name" value="MTHFR"/>
    <property type="match status" value="1"/>
</dbReference>
<evidence type="ECO:0000313" key="13">
    <source>
        <dbReference type="EMBL" id="TDW26316.1"/>
    </source>
</evidence>
<evidence type="ECO:0000256" key="3">
    <source>
        <dbReference type="ARBA" id="ARBA00006743"/>
    </source>
</evidence>
<keyword evidence="9" id="KW-0486">Methionine biosynthesis</keyword>